<accession>A0A409YMQ8</accession>
<keyword evidence="2" id="KW-1185">Reference proteome</keyword>
<name>A0A409YMQ8_9AGAR</name>
<comment type="caution">
    <text evidence="1">The sequence shown here is derived from an EMBL/GenBank/DDBJ whole genome shotgun (WGS) entry which is preliminary data.</text>
</comment>
<gene>
    <name evidence="1" type="ORF">CVT24_013403</name>
</gene>
<dbReference type="AlphaFoldDB" id="A0A409YMQ8"/>
<proteinExistence type="predicted"/>
<evidence type="ECO:0000313" key="2">
    <source>
        <dbReference type="Proteomes" id="UP000284842"/>
    </source>
</evidence>
<dbReference type="InParanoid" id="A0A409YMQ8"/>
<sequence length="110" mass="11943">MYYAASAGSVHSVVAPATPMTAIPVARPATYYQAPMSAVLPGQAYYPSSQVSYQTYPASAGVVYQQQVAYAQPTMVAQPMMQPAYTVPTLVLPAHKRRRHRSRSGFLGYL</sequence>
<protein>
    <submittedName>
        <fullName evidence="1">Uncharacterized protein</fullName>
    </submittedName>
</protein>
<evidence type="ECO:0000313" key="1">
    <source>
        <dbReference type="EMBL" id="PPR04330.1"/>
    </source>
</evidence>
<organism evidence="1 2">
    <name type="scientific">Panaeolus cyanescens</name>
    <dbReference type="NCBI Taxonomy" id="181874"/>
    <lineage>
        <taxon>Eukaryota</taxon>
        <taxon>Fungi</taxon>
        <taxon>Dikarya</taxon>
        <taxon>Basidiomycota</taxon>
        <taxon>Agaricomycotina</taxon>
        <taxon>Agaricomycetes</taxon>
        <taxon>Agaricomycetidae</taxon>
        <taxon>Agaricales</taxon>
        <taxon>Agaricineae</taxon>
        <taxon>Galeropsidaceae</taxon>
        <taxon>Panaeolus</taxon>
    </lineage>
</organism>
<dbReference type="EMBL" id="NHTK01000962">
    <property type="protein sequence ID" value="PPR04330.1"/>
    <property type="molecule type" value="Genomic_DNA"/>
</dbReference>
<dbReference type="Proteomes" id="UP000284842">
    <property type="component" value="Unassembled WGS sequence"/>
</dbReference>
<dbReference type="OrthoDB" id="3023920at2759"/>
<reference evidence="1 2" key="1">
    <citation type="journal article" date="2018" name="Evol. Lett.">
        <title>Horizontal gene cluster transfer increased hallucinogenic mushroom diversity.</title>
        <authorList>
            <person name="Reynolds H.T."/>
            <person name="Vijayakumar V."/>
            <person name="Gluck-Thaler E."/>
            <person name="Korotkin H.B."/>
            <person name="Matheny P.B."/>
            <person name="Slot J.C."/>
        </authorList>
    </citation>
    <scope>NUCLEOTIDE SEQUENCE [LARGE SCALE GENOMIC DNA]</scope>
    <source>
        <strain evidence="1 2">2629</strain>
    </source>
</reference>